<dbReference type="Proteomes" id="UP001155483">
    <property type="component" value="Unassembled WGS sequence"/>
</dbReference>
<keyword evidence="1" id="KW-0732">Signal</keyword>
<evidence type="ECO:0000259" key="2">
    <source>
        <dbReference type="Pfam" id="PF10022"/>
    </source>
</evidence>
<dbReference type="PIRSF" id="PIRSF014753">
    <property type="entry name" value="UCP014753"/>
    <property type="match status" value="1"/>
</dbReference>
<reference evidence="3" key="1">
    <citation type="submission" date="2022-09" db="EMBL/GenBank/DDBJ databases">
        <authorList>
            <person name="Yuan C."/>
            <person name="Ke Z."/>
        </authorList>
    </citation>
    <scope>NUCLEOTIDE SEQUENCE</scope>
    <source>
        <strain evidence="3">LB-8</strain>
    </source>
</reference>
<dbReference type="EMBL" id="JAOTIF010000005">
    <property type="protein sequence ID" value="MCU7549243.1"/>
    <property type="molecule type" value="Genomic_DNA"/>
</dbReference>
<dbReference type="AlphaFoldDB" id="A0A9X2XX10"/>
<name>A0A9X2XX10_9BACT</name>
<dbReference type="PANTHER" id="PTHR35339">
    <property type="entry name" value="LINALOOL DEHYDRATASE_ISOMERASE DOMAIN-CONTAINING PROTEIN"/>
    <property type="match status" value="1"/>
</dbReference>
<evidence type="ECO:0000256" key="1">
    <source>
        <dbReference type="SAM" id="SignalP"/>
    </source>
</evidence>
<dbReference type="RefSeq" id="WP_279296688.1">
    <property type="nucleotide sequence ID" value="NZ_JAOTIF010000005.1"/>
</dbReference>
<feature type="signal peptide" evidence="1">
    <location>
        <begin position="1"/>
        <end position="23"/>
    </location>
</feature>
<gene>
    <name evidence="3" type="ORF">OCK74_08955</name>
</gene>
<sequence>MKKFALTALAFVFCIMVVGKVNAQNQADLSALLQQKRVPNQPLFQVKGPDYTTSPYTGMTKKHWKDAALYLLNGAFSYIDNIDDPMQFPKMQGKSYPRTIEQVPVEKLEGLCRTLFIAAPLLKDNPGLTIHGIKVADYYRHHLMQLINPQSPEFIKQQEKGAAPHQNLVEFGGLSVALFYIPEILFDPLPKAQQDLLAATMLSYGEGRSFGNNWKFFNILVLSFYKSKGYQVNEALLVDYLNKSLANYVGDGWYHDNPAYDYYSMWAFQMYGPLWSEFFGKKYYPEYAKKFMQNFNELKYDYPYMFSRDGKVIMRGRSMSYRMASIIPFPLMGLENDTAINYGWMRRIASGVLLQFLKDPDLMQDNIPTLGFYGAFEPAIQPYSCRGSVFWMAKAFLGLMIPDDNPFWNAKENEGAWSKELKKGTVYNKFGKGTDILITDYPNIGASEIRAWGKELGAKEPIKASENYNRLSYNSAFPWQADSVDGVVAMNYITKNSSGNWEPLHLYNFQKFEDGVYYRKAVLETHPATQFNLADIPLPNGILRVDEIASDTATALRLGHYALPQLKGAIVETTKTAGKYWVKIIDNGEYQLAMVPLEGWNDVKILSTENVHPQSKLSKVINVADQLNASQEKIYITLMLWKKSGQKWSSEELMPVKSYTISGDKKQILIKTASKNIKISFKSDMVK</sequence>
<accession>A0A9X2XX10</accession>
<evidence type="ECO:0000313" key="4">
    <source>
        <dbReference type="Proteomes" id="UP001155483"/>
    </source>
</evidence>
<evidence type="ECO:0000313" key="3">
    <source>
        <dbReference type="EMBL" id="MCU7549243.1"/>
    </source>
</evidence>
<protein>
    <submittedName>
        <fullName evidence="3">DUF2264 domain-containing protein</fullName>
    </submittedName>
</protein>
<proteinExistence type="predicted"/>
<reference evidence="3" key="2">
    <citation type="submission" date="2023-04" db="EMBL/GenBank/DDBJ databases">
        <title>Paracnuella aquatica gen. nov., sp. nov., a member of the family Chitinophagaceae isolated from a hot spring.</title>
        <authorList>
            <person name="Wang C."/>
        </authorList>
    </citation>
    <scope>NUCLEOTIDE SEQUENCE</scope>
    <source>
        <strain evidence="3">LB-8</strain>
    </source>
</reference>
<feature type="chain" id="PRO_5040774684" evidence="1">
    <location>
        <begin position="24"/>
        <end position="687"/>
    </location>
</feature>
<dbReference type="InterPro" id="IPR016624">
    <property type="entry name" value="UCP014753"/>
</dbReference>
<dbReference type="Pfam" id="PF10022">
    <property type="entry name" value="DUF2264"/>
    <property type="match status" value="1"/>
</dbReference>
<dbReference type="PANTHER" id="PTHR35339:SF4">
    <property type="entry name" value="LINALOOL DEHYDRATASE_ISOMERASE DOMAIN-CONTAINING PROTEIN"/>
    <property type="match status" value="1"/>
</dbReference>
<keyword evidence="4" id="KW-1185">Reference proteome</keyword>
<dbReference type="InterPro" id="IPR049349">
    <property type="entry name" value="DUF2264_N"/>
</dbReference>
<comment type="caution">
    <text evidence="3">The sequence shown here is derived from an EMBL/GenBank/DDBJ whole genome shotgun (WGS) entry which is preliminary data.</text>
</comment>
<feature type="domain" description="DUF2264" evidence="2">
    <location>
        <begin position="60"/>
        <end position="413"/>
    </location>
</feature>
<organism evidence="3 4">
    <name type="scientific">Paraflavisolibacter caeni</name>
    <dbReference type="NCBI Taxonomy" id="2982496"/>
    <lineage>
        <taxon>Bacteria</taxon>
        <taxon>Pseudomonadati</taxon>
        <taxon>Bacteroidota</taxon>
        <taxon>Chitinophagia</taxon>
        <taxon>Chitinophagales</taxon>
        <taxon>Chitinophagaceae</taxon>
        <taxon>Paraflavisolibacter</taxon>
    </lineage>
</organism>